<keyword evidence="2" id="KW-1185">Reference proteome</keyword>
<comment type="caution">
    <text evidence="1">The sequence shown here is derived from an EMBL/GenBank/DDBJ whole genome shotgun (WGS) entry which is preliminary data.</text>
</comment>
<name>A0A9P4SIE1_9PEZI</name>
<evidence type="ECO:0000313" key="1">
    <source>
        <dbReference type="EMBL" id="KAF2843248.1"/>
    </source>
</evidence>
<sequence length="239" mass="27824">MCKLELREHHCAHLLSRPPIPCDKYFQVINGGPNFVAPAEWATECEDAKSWRERARILVDLARSPIRGVKFCPRCEESMFNENADKSYTVLLFLENLELRLQTWDDRVYDTGKKYHLNVWRPNLDQVMDEDEYKLLEKTLTHEEATHKQEWLELLHGNRELAVNARKTLHTGLSRRGDHPVALSIVEDANCKLHAFMTFYGRPIDQVISYAVHELDNFKDEEEEAVENGFFNDPLGLGE</sequence>
<reference evidence="1" key="1">
    <citation type="journal article" date="2020" name="Stud. Mycol.">
        <title>101 Dothideomycetes genomes: a test case for predicting lifestyles and emergence of pathogens.</title>
        <authorList>
            <person name="Haridas S."/>
            <person name="Albert R."/>
            <person name="Binder M."/>
            <person name="Bloem J."/>
            <person name="Labutti K."/>
            <person name="Salamov A."/>
            <person name="Andreopoulos B."/>
            <person name="Baker S."/>
            <person name="Barry K."/>
            <person name="Bills G."/>
            <person name="Bluhm B."/>
            <person name="Cannon C."/>
            <person name="Castanera R."/>
            <person name="Culley D."/>
            <person name="Daum C."/>
            <person name="Ezra D."/>
            <person name="Gonzalez J."/>
            <person name="Henrissat B."/>
            <person name="Kuo A."/>
            <person name="Liang C."/>
            <person name="Lipzen A."/>
            <person name="Lutzoni F."/>
            <person name="Magnuson J."/>
            <person name="Mondo S."/>
            <person name="Nolan M."/>
            <person name="Ohm R."/>
            <person name="Pangilinan J."/>
            <person name="Park H.-J."/>
            <person name="Ramirez L."/>
            <person name="Alfaro M."/>
            <person name="Sun H."/>
            <person name="Tritt A."/>
            <person name="Yoshinaga Y."/>
            <person name="Zwiers L.-H."/>
            <person name="Turgeon B."/>
            <person name="Goodwin S."/>
            <person name="Spatafora J."/>
            <person name="Crous P."/>
            <person name="Grigoriev I."/>
        </authorList>
    </citation>
    <scope>NUCLEOTIDE SEQUENCE</scope>
    <source>
        <strain evidence="1">CBS 101060</strain>
    </source>
</reference>
<dbReference type="EMBL" id="MU006089">
    <property type="protein sequence ID" value="KAF2843248.1"/>
    <property type="molecule type" value="Genomic_DNA"/>
</dbReference>
<protein>
    <submittedName>
        <fullName evidence="1">Uncharacterized protein</fullName>
    </submittedName>
</protein>
<organism evidence="1 2">
    <name type="scientific">Patellaria atrata CBS 101060</name>
    <dbReference type="NCBI Taxonomy" id="1346257"/>
    <lineage>
        <taxon>Eukaryota</taxon>
        <taxon>Fungi</taxon>
        <taxon>Dikarya</taxon>
        <taxon>Ascomycota</taxon>
        <taxon>Pezizomycotina</taxon>
        <taxon>Dothideomycetes</taxon>
        <taxon>Dothideomycetes incertae sedis</taxon>
        <taxon>Patellariales</taxon>
        <taxon>Patellariaceae</taxon>
        <taxon>Patellaria</taxon>
    </lineage>
</organism>
<dbReference type="AlphaFoldDB" id="A0A9P4SIE1"/>
<gene>
    <name evidence="1" type="ORF">M501DRAFT_985372</name>
</gene>
<accession>A0A9P4SIE1</accession>
<proteinExistence type="predicted"/>
<dbReference type="Proteomes" id="UP000799429">
    <property type="component" value="Unassembled WGS sequence"/>
</dbReference>
<evidence type="ECO:0000313" key="2">
    <source>
        <dbReference type="Proteomes" id="UP000799429"/>
    </source>
</evidence>